<proteinExistence type="predicted"/>
<feature type="domain" description="Signal transduction histidine kinase subgroup 3 dimerisation and phosphoacceptor" evidence="10">
    <location>
        <begin position="187"/>
        <end position="252"/>
    </location>
</feature>
<dbReference type="InterPro" id="IPR011712">
    <property type="entry name" value="Sig_transdc_His_kin_sub3_dim/P"/>
</dbReference>
<protein>
    <recommendedName>
        <fullName evidence="2">histidine kinase</fullName>
        <ecNumber evidence="2">2.7.13.3</ecNumber>
    </recommendedName>
</protein>
<evidence type="ECO:0000256" key="2">
    <source>
        <dbReference type="ARBA" id="ARBA00012438"/>
    </source>
</evidence>
<feature type="transmembrane region" description="Helical" evidence="9">
    <location>
        <begin position="67"/>
        <end position="85"/>
    </location>
</feature>
<gene>
    <name evidence="11" type="ORF">BJ998_002530</name>
</gene>
<evidence type="ECO:0000313" key="12">
    <source>
        <dbReference type="Proteomes" id="UP000585638"/>
    </source>
</evidence>
<dbReference type="SUPFAM" id="SSF55874">
    <property type="entry name" value="ATPase domain of HSP90 chaperone/DNA topoisomerase II/histidine kinase"/>
    <property type="match status" value="1"/>
</dbReference>
<keyword evidence="7" id="KW-0067">ATP-binding</keyword>
<name>A0A7W9KGE5_9PSEU</name>
<organism evidence="11 12">
    <name type="scientific">Kutzneria kofuensis</name>
    <dbReference type="NCBI Taxonomy" id="103725"/>
    <lineage>
        <taxon>Bacteria</taxon>
        <taxon>Bacillati</taxon>
        <taxon>Actinomycetota</taxon>
        <taxon>Actinomycetes</taxon>
        <taxon>Pseudonocardiales</taxon>
        <taxon>Pseudonocardiaceae</taxon>
        <taxon>Kutzneria</taxon>
    </lineage>
</organism>
<dbReference type="EC" id="2.7.13.3" evidence="2"/>
<evidence type="ECO:0000256" key="1">
    <source>
        <dbReference type="ARBA" id="ARBA00000085"/>
    </source>
</evidence>
<evidence type="ECO:0000259" key="10">
    <source>
        <dbReference type="Pfam" id="PF07730"/>
    </source>
</evidence>
<dbReference type="GO" id="GO:0016020">
    <property type="term" value="C:membrane"/>
    <property type="evidence" value="ECO:0007669"/>
    <property type="project" value="InterPro"/>
</dbReference>
<accession>A0A7W9KGE5</accession>
<evidence type="ECO:0000256" key="5">
    <source>
        <dbReference type="ARBA" id="ARBA00022741"/>
    </source>
</evidence>
<feature type="transmembrane region" description="Helical" evidence="9">
    <location>
        <begin position="138"/>
        <end position="154"/>
    </location>
</feature>
<keyword evidence="4" id="KW-0808">Transferase</keyword>
<dbReference type="PANTHER" id="PTHR24421:SF10">
    <property type="entry name" value="NITRATE_NITRITE SENSOR PROTEIN NARQ"/>
    <property type="match status" value="1"/>
</dbReference>
<dbReference type="PANTHER" id="PTHR24421">
    <property type="entry name" value="NITRATE/NITRITE SENSOR PROTEIN NARX-RELATED"/>
    <property type="match status" value="1"/>
</dbReference>
<dbReference type="CDD" id="cd16917">
    <property type="entry name" value="HATPase_UhpB-NarQ-NarX-like"/>
    <property type="match status" value="1"/>
</dbReference>
<feature type="transmembrane region" description="Helical" evidence="9">
    <location>
        <begin position="17"/>
        <end position="36"/>
    </location>
</feature>
<dbReference type="EMBL" id="JACHIR010000001">
    <property type="protein sequence ID" value="MBB5891334.1"/>
    <property type="molecule type" value="Genomic_DNA"/>
</dbReference>
<dbReference type="GO" id="GO:0046983">
    <property type="term" value="F:protein dimerization activity"/>
    <property type="evidence" value="ECO:0007669"/>
    <property type="project" value="InterPro"/>
</dbReference>
<dbReference type="InterPro" id="IPR036890">
    <property type="entry name" value="HATPase_C_sf"/>
</dbReference>
<dbReference type="Pfam" id="PF07730">
    <property type="entry name" value="HisKA_3"/>
    <property type="match status" value="1"/>
</dbReference>
<keyword evidence="9" id="KW-1133">Transmembrane helix</keyword>
<keyword evidence="8" id="KW-0902">Two-component regulatory system</keyword>
<evidence type="ECO:0000256" key="7">
    <source>
        <dbReference type="ARBA" id="ARBA00022840"/>
    </source>
</evidence>
<dbReference type="Gene3D" id="1.20.5.1930">
    <property type="match status" value="1"/>
</dbReference>
<comment type="caution">
    <text evidence="11">The sequence shown here is derived from an EMBL/GenBank/DDBJ whole genome shotgun (WGS) entry which is preliminary data.</text>
</comment>
<dbReference type="GO" id="GO:0005524">
    <property type="term" value="F:ATP binding"/>
    <property type="evidence" value="ECO:0007669"/>
    <property type="project" value="UniProtKB-KW"/>
</dbReference>
<evidence type="ECO:0000256" key="8">
    <source>
        <dbReference type="ARBA" id="ARBA00023012"/>
    </source>
</evidence>
<reference evidence="11 12" key="1">
    <citation type="submission" date="2020-08" db="EMBL/GenBank/DDBJ databases">
        <title>Sequencing the genomes of 1000 actinobacteria strains.</title>
        <authorList>
            <person name="Klenk H.-P."/>
        </authorList>
    </citation>
    <scope>NUCLEOTIDE SEQUENCE [LARGE SCALE GENOMIC DNA]</scope>
    <source>
        <strain evidence="11 12">DSM 43851</strain>
    </source>
</reference>
<keyword evidence="9" id="KW-0812">Transmembrane</keyword>
<dbReference type="Gene3D" id="3.30.565.10">
    <property type="entry name" value="Histidine kinase-like ATPase, C-terminal domain"/>
    <property type="match status" value="1"/>
</dbReference>
<dbReference type="Proteomes" id="UP000585638">
    <property type="component" value="Unassembled WGS sequence"/>
</dbReference>
<keyword evidence="5" id="KW-0547">Nucleotide-binding</keyword>
<evidence type="ECO:0000256" key="4">
    <source>
        <dbReference type="ARBA" id="ARBA00022679"/>
    </source>
</evidence>
<evidence type="ECO:0000256" key="6">
    <source>
        <dbReference type="ARBA" id="ARBA00022777"/>
    </source>
</evidence>
<evidence type="ECO:0000256" key="9">
    <source>
        <dbReference type="SAM" id="Phobius"/>
    </source>
</evidence>
<keyword evidence="3" id="KW-0597">Phosphoprotein</keyword>
<dbReference type="AlphaFoldDB" id="A0A7W9KGE5"/>
<feature type="transmembrane region" description="Helical" evidence="9">
    <location>
        <begin position="42"/>
        <end position="60"/>
    </location>
</feature>
<dbReference type="RefSeq" id="WP_184861371.1">
    <property type="nucleotide sequence ID" value="NZ_BAAAWY010000053.1"/>
</dbReference>
<dbReference type="GO" id="GO:0000155">
    <property type="term" value="F:phosphorelay sensor kinase activity"/>
    <property type="evidence" value="ECO:0007669"/>
    <property type="project" value="InterPro"/>
</dbReference>
<dbReference type="InterPro" id="IPR050482">
    <property type="entry name" value="Sensor_HK_TwoCompSys"/>
</dbReference>
<evidence type="ECO:0000313" key="11">
    <source>
        <dbReference type="EMBL" id="MBB5891334.1"/>
    </source>
</evidence>
<sequence length="383" mass="41191">MTAPVSRQHIVDRLAPSWLVIQLLGSGIMIGTLATATVSSPWLWVVYGASLFCWVLFVVVDPRMPRLGATMVAISGLLPAFVTGLSTDGTASILVTLVVGRFVILTIVPGSVLLGYVVACVAATMGSCAVLDRPPAELFGYPAVILLLFLLGLNRREQGLRTEQAERLLSQIALTERERSRAAALDERTRIAQEIQDVLAHSLGALSVQLKLAEALIEGRDRPGALRTLHRSDRLVDEGLREARNAVAALRAGYPSLPEALAQLVQEHQNEHSGTVDLRTEGELRATSPAATVSLVRTAREALTNAAKHAPSAPVTMTLAYDRDKVRLDVVNAVRTDDQPPDERSPGYGLAGMRERLALFGGTLVAGHHDEGTSWRVTAEVSE</sequence>
<keyword evidence="9" id="KW-0472">Membrane</keyword>
<keyword evidence="6 11" id="KW-0418">Kinase</keyword>
<comment type="catalytic activity">
    <reaction evidence="1">
        <text>ATP + protein L-histidine = ADP + protein N-phospho-L-histidine.</text>
        <dbReference type="EC" id="2.7.13.3"/>
    </reaction>
</comment>
<keyword evidence="12" id="KW-1185">Reference proteome</keyword>
<evidence type="ECO:0000256" key="3">
    <source>
        <dbReference type="ARBA" id="ARBA00022553"/>
    </source>
</evidence>